<evidence type="ECO:0000256" key="2">
    <source>
        <dbReference type="ARBA" id="ARBA00005992"/>
    </source>
</evidence>
<dbReference type="Pfam" id="PF03734">
    <property type="entry name" value="YkuD"/>
    <property type="match status" value="1"/>
</dbReference>
<dbReference type="Proteomes" id="UP000256900">
    <property type="component" value="Unassembled WGS sequence"/>
</dbReference>
<evidence type="ECO:0000256" key="6">
    <source>
        <dbReference type="ARBA" id="ARBA00023316"/>
    </source>
</evidence>
<protein>
    <submittedName>
        <fullName evidence="10">Murein L,D-transpeptidase YafK</fullName>
    </submittedName>
</protein>
<feature type="active site" description="Proton donor/acceptor" evidence="7">
    <location>
        <position position="168"/>
    </location>
</feature>
<gene>
    <name evidence="10" type="ORF">DES32_0531</name>
</gene>
<feature type="compositionally biased region" description="Low complexity" evidence="8">
    <location>
        <begin position="389"/>
        <end position="408"/>
    </location>
</feature>
<dbReference type="PANTHER" id="PTHR36699">
    <property type="entry name" value="LD-TRANSPEPTIDASE"/>
    <property type="match status" value="1"/>
</dbReference>
<keyword evidence="3" id="KW-0808">Transferase</keyword>
<evidence type="ECO:0000259" key="9">
    <source>
        <dbReference type="PROSITE" id="PS52029"/>
    </source>
</evidence>
<dbReference type="PROSITE" id="PS52029">
    <property type="entry name" value="LD_TPASE"/>
    <property type="match status" value="1"/>
</dbReference>
<proteinExistence type="inferred from homology"/>
<name>A0A3D9Z2C1_9HYPH</name>
<dbReference type="GO" id="GO:0008360">
    <property type="term" value="P:regulation of cell shape"/>
    <property type="evidence" value="ECO:0007669"/>
    <property type="project" value="UniProtKB-UniRule"/>
</dbReference>
<dbReference type="CDD" id="cd16913">
    <property type="entry name" value="YkuD_like"/>
    <property type="match status" value="1"/>
</dbReference>
<evidence type="ECO:0000256" key="8">
    <source>
        <dbReference type="SAM" id="MobiDB-lite"/>
    </source>
</evidence>
<dbReference type="AlphaFoldDB" id="A0A3D9Z2C1"/>
<evidence type="ECO:0000256" key="5">
    <source>
        <dbReference type="ARBA" id="ARBA00022984"/>
    </source>
</evidence>
<dbReference type="InterPro" id="IPR038063">
    <property type="entry name" value="Transpep_catalytic_dom"/>
</dbReference>
<dbReference type="GO" id="GO:0016740">
    <property type="term" value="F:transferase activity"/>
    <property type="evidence" value="ECO:0007669"/>
    <property type="project" value="UniProtKB-KW"/>
</dbReference>
<dbReference type="GO" id="GO:0071555">
    <property type="term" value="P:cell wall organization"/>
    <property type="evidence" value="ECO:0007669"/>
    <property type="project" value="UniProtKB-UniRule"/>
</dbReference>
<dbReference type="GO" id="GO:0004180">
    <property type="term" value="F:carboxypeptidase activity"/>
    <property type="evidence" value="ECO:0007669"/>
    <property type="project" value="UniProtKB-ARBA"/>
</dbReference>
<keyword evidence="6 7" id="KW-0961">Cell wall biogenesis/degradation</keyword>
<feature type="compositionally biased region" description="Low complexity" evidence="8">
    <location>
        <begin position="455"/>
        <end position="491"/>
    </location>
</feature>
<keyword evidence="11" id="KW-1185">Reference proteome</keyword>
<feature type="compositionally biased region" description="Low complexity" evidence="8">
    <location>
        <begin position="418"/>
        <end position="446"/>
    </location>
</feature>
<accession>A0A3D9Z2C1</accession>
<evidence type="ECO:0000313" key="10">
    <source>
        <dbReference type="EMBL" id="REF89312.1"/>
    </source>
</evidence>
<dbReference type="UniPathway" id="UPA00219"/>
<feature type="domain" description="L,D-TPase catalytic" evidence="9">
    <location>
        <begin position="76"/>
        <end position="203"/>
    </location>
</feature>
<dbReference type="SUPFAM" id="SSF141523">
    <property type="entry name" value="L,D-transpeptidase catalytic domain-like"/>
    <property type="match status" value="1"/>
</dbReference>
<evidence type="ECO:0000256" key="1">
    <source>
        <dbReference type="ARBA" id="ARBA00004752"/>
    </source>
</evidence>
<keyword evidence="4 7" id="KW-0133">Cell shape</keyword>
<dbReference type="PANTHER" id="PTHR36699:SF1">
    <property type="entry name" value="L,D-TRANSPEPTIDASE YAFK-RELATED"/>
    <property type="match status" value="1"/>
</dbReference>
<dbReference type="InterPro" id="IPR005490">
    <property type="entry name" value="LD_TPept_cat_dom"/>
</dbReference>
<organism evidence="10 11">
    <name type="scientific">Methylovirgula ligni</name>
    <dbReference type="NCBI Taxonomy" id="569860"/>
    <lineage>
        <taxon>Bacteria</taxon>
        <taxon>Pseudomonadati</taxon>
        <taxon>Pseudomonadota</taxon>
        <taxon>Alphaproteobacteria</taxon>
        <taxon>Hyphomicrobiales</taxon>
        <taxon>Beijerinckiaceae</taxon>
        <taxon>Methylovirgula</taxon>
    </lineage>
</organism>
<dbReference type="GO" id="GO:0009252">
    <property type="term" value="P:peptidoglycan biosynthetic process"/>
    <property type="evidence" value="ECO:0007669"/>
    <property type="project" value="UniProtKB-UniPathway"/>
</dbReference>
<evidence type="ECO:0000256" key="7">
    <source>
        <dbReference type="PROSITE-ProRule" id="PRU01373"/>
    </source>
</evidence>
<sequence>MAAWPLGALEQMPMPFHSAFFRRFTARFAVIALTAMLAGCVGEDDSSDFVDRAYQPLSPQTLALMQAKGTNPQAPVLFRTYKKEAEFEIWKQRDDGRYVLLRTYPMCRWSGQLGPKKRKGDRQVPEGFYPIYPSQMNPRSSYYLSFNVGYPNVYDRAHGYSGDSIMVHGICSSAGCFSMTNMEIAEIYAIAREAFAGGQPEIQMQSMPFHMTAENFAKYRLDPNIAFWRELKTGTDNFEVTKEEVRVGVCNLHYVFNATPANGERLDPSAPCPALKRDQMVAEEVLAKEARDDARIAELAASGLPAVHTVYADGGQNPTFRGQPIEDVSRPDALVQGPVDVAIKRHGKAPTEAQLKVARAKDLAAADAAEKKARALALARGESEPAVDPQPTASTTAAAQPASTGAAPPAVPNPQTPPQSAAPATPLAALQTASAPAPQRAPSQGSFFSFFGAKPAVQPAPAAQAAAASPAPAASQNATSATSTAAPTPTQ</sequence>
<evidence type="ECO:0000256" key="4">
    <source>
        <dbReference type="ARBA" id="ARBA00022960"/>
    </source>
</evidence>
<dbReference type="EMBL" id="QUMO01000001">
    <property type="protein sequence ID" value="REF89312.1"/>
    <property type="molecule type" value="Genomic_DNA"/>
</dbReference>
<evidence type="ECO:0000313" key="11">
    <source>
        <dbReference type="Proteomes" id="UP000256900"/>
    </source>
</evidence>
<comment type="similarity">
    <text evidence="2">Belongs to the YkuD family.</text>
</comment>
<feature type="active site" description="Nucleophile" evidence="7">
    <location>
        <position position="176"/>
    </location>
</feature>
<feature type="region of interest" description="Disordered" evidence="8">
    <location>
        <begin position="376"/>
        <end position="491"/>
    </location>
</feature>
<keyword evidence="5 7" id="KW-0573">Peptidoglycan synthesis</keyword>
<reference evidence="10 11" key="1">
    <citation type="submission" date="2018-08" db="EMBL/GenBank/DDBJ databases">
        <title>Genomic Encyclopedia of Type Strains, Phase IV (KMG-IV): sequencing the most valuable type-strain genomes for metagenomic binning, comparative biology and taxonomic classification.</title>
        <authorList>
            <person name="Goeker M."/>
        </authorList>
    </citation>
    <scope>NUCLEOTIDE SEQUENCE [LARGE SCALE GENOMIC DNA]</scope>
    <source>
        <strain evidence="10 11">BW863</strain>
    </source>
</reference>
<evidence type="ECO:0000256" key="3">
    <source>
        <dbReference type="ARBA" id="ARBA00022679"/>
    </source>
</evidence>
<comment type="caution">
    <text evidence="10">The sequence shown here is derived from an EMBL/GenBank/DDBJ whole genome shotgun (WGS) entry which is preliminary data.</text>
</comment>
<comment type="pathway">
    <text evidence="1 7">Cell wall biogenesis; peptidoglycan biosynthesis.</text>
</comment>